<dbReference type="AlphaFoldDB" id="A0A372JS01"/>
<dbReference type="EMBL" id="QURH01000154">
    <property type="protein sequence ID" value="RFU42138.1"/>
    <property type="molecule type" value="Genomic_DNA"/>
</dbReference>
<dbReference type="RefSeq" id="WP_117356870.1">
    <property type="nucleotide sequence ID" value="NZ_QURH01000154.1"/>
</dbReference>
<evidence type="ECO:0000313" key="2">
    <source>
        <dbReference type="Proteomes" id="UP000261811"/>
    </source>
</evidence>
<comment type="caution">
    <text evidence="1">The sequence shown here is derived from an EMBL/GenBank/DDBJ whole genome shotgun (WGS) entry which is preliminary data.</text>
</comment>
<dbReference type="Proteomes" id="UP000261811">
    <property type="component" value="Unassembled WGS sequence"/>
</dbReference>
<dbReference type="SUPFAM" id="SSF48239">
    <property type="entry name" value="Terpenoid cyclases/Protein prenyltransferases"/>
    <property type="match status" value="1"/>
</dbReference>
<gene>
    <name evidence="1" type="ORF">DZF91_08140</name>
</gene>
<dbReference type="OrthoDB" id="3286086at2"/>
<proteinExistence type="predicted"/>
<keyword evidence="2" id="KW-1185">Reference proteome</keyword>
<reference evidence="1 2" key="1">
    <citation type="submission" date="2018-08" db="EMBL/GenBank/DDBJ databases">
        <title>Actinomadura jelena sp. nov., a novel Actinomycete isolated from soil in Chad.</title>
        <authorList>
            <person name="Shi L."/>
        </authorList>
    </citation>
    <scope>NUCLEOTIDE SEQUENCE [LARGE SCALE GENOMIC DNA]</scope>
    <source>
        <strain evidence="1 2">NEAU-G17</strain>
    </source>
</reference>
<evidence type="ECO:0000313" key="1">
    <source>
        <dbReference type="EMBL" id="RFU42138.1"/>
    </source>
</evidence>
<protein>
    <recommendedName>
        <fullName evidence="3">Prenyltransferase</fullName>
    </recommendedName>
</protein>
<organism evidence="1 2">
    <name type="scientific">Actinomadura logoneensis</name>
    <dbReference type="NCBI Taxonomy" id="2293572"/>
    <lineage>
        <taxon>Bacteria</taxon>
        <taxon>Bacillati</taxon>
        <taxon>Actinomycetota</taxon>
        <taxon>Actinomycetes</taxon>
        <taxon>Streptosporangiales</taxon>
        <taxon>Thermomonosporaceae</taxon>
        <taxon>Actinomadura</taxon>
    </lineage>
</organism>
<evidence type="ECO:0008006" key="3">
    <source>
        <dbReference type="Google" id="ProtNLM"/>
    </source>
</evidence>
<dbReference type="InterPro" id="IPR008930">
    <property type="entry name" value="Terpenoid_cyclase/PrenylTrfase"/>
</dbReference>
<sequence>MSIDLTKAADFMATHARLLDRRRFDVLFGDTGDVEAVVAALAAYRNPDCGYGWGLEPDLRSPESQTGAAAHAFEVFAEIGGHPHAVELCDWLESVTLPDGGLPFALPTTRAAGNAPWWATADTSVSSLQITAVTLVAAQRVAEIDPGVAAHPWLERAAAYCVGAVGALDSRPHAYILAFAVRAMDALRDVHPQARELLEGLGKYVPDDGLVKVEGGTDDEYLHPLDFAGVPGRPPRELFRPEVVAADLARLENGQQEDGGWTVEYARISPAGALAWRGYETIRVLCALQNARTTQP</sequence>
<accession>A0A372JS01</accession>
<name>A0A372JS01_9ACTN</name>
<dbReference type="Gene3D" id="1.50.10.20">
    <property type="match status" value="1"/>
</dbReference>